<evidence type="ECO:0000313" key="2">
    <source>
        <dbReference type="EMBL" id="MCD7109936.1"/>
    </source>
</evidence>
<accession>A0A9X1NU00</accession>
<dbReference type="PROSITE" id="PS50113">
    <property type="entry name" value="PAC"/>
    <property type="match status" value="1"/>
</dbReference>
<evidence type="ECO:0000313" key="3">
    <source>
        <dbReference type="Proteomes" id="UP001139089"/>
    </source>
</evidence>
<dbReference type="EMBL" id="JAJOZR010000007">
    <property type="protein sequence ID" value="MCD7109936.1"/>
    <property type="molecule type" value="Genomic_DNA"/>
</dbReference>
<dbReference type="RefSeq" id="WP_231814942.1">
    <property type="nucleotide sequence ID" value="NZ_JAJOZR010000007.1"/>
</dbReference>
<dbReference type="Proteomes" id="UP001139089">
    <property type="component" value="Unassembled WGS sequence"/>
</dbReference>
<name>A0A9X1NU00_9HYPH</name>
<dbReference type="InterPro" id="IPR013656">
    <property type="entry name" value="PAS_4"/>
</dbReference>
<dbReference type="SUPFAM" id="SSF55785">
    <property type="entry name" value="PYP-like sensor domain (PAS domain)"/>
    <property type="match status" value="1"/>
</dbReference>
<reference evidence="2" key="1">
    <citation type="submission" date="2021-12" db="EMBL/GenBank/DDBJ databases">
        <authorList>
            <person name="Li Y."/>
        </authorList>
    </citation>
    <scope>NUCLEOTIDE SEQUENCE</scope>
    <source>
        <strain evidence="2">DKSPLA3</strain>
    </source>
</reference>
<feature type="domain" description="PAC" evidence="1">
    <location>
        <begin position="189"/>
        <end position="239"/>
    </location>
</feature>
<dbReference type="InterPro" id="IPR000700">
    <property type="entry name" value="PAS-assoc_C"/>
</dbReference>
<protein>
    <submittedName>
        <fullName evidence="2">PAS domain-containing protein</fullName>
    </submittedName>
</protein>
<dbReference type="Pfam" id="PF08448">
    <property type="entry name" value="PAS_4"/>
    <property type="match status" value="1"/>
</dbReference>
<keyword evidence="3" id="KW-1185">Reference proteome</keyword>
<dbReference type="AlphaFoldDB" id="A0A9X1NU00"/>
<dbReference type="Gene3D" id="3.30.450.20">
    <property type="entry name" value="PAS domain"/>
    <property type="match status" value="1"/>
</dbReference>
<evidence type="ECO:0000259" key="1">
    <source>
        <dbReference type="PROSITE" id="PS50113"/>
    </source>
</evidence>
<sequence length="239" mass="26583">MKTLIDLFWVKYSQIQQAVASGETLLIDVLDSEIDPLLRAVENERATSLADARLQFQFLLDLLKIEAGDSSHVLRHSNALSKLAERYFVEAGTGHLVVRYPGVPAAPGAPLPKLRADEGLLNEAILDSLPDRVCVITPDYRYLYANVLHAQSLDETPLSLIGRTILEFSGLQFFEDNVKPRLDRCFAGETVDTTYAREIDGRTIVIRSRMTPCRTSTGQIIGAIVVYQELANRRRAIAA</sequence>
<comment type="caution">
    <text evidence="2">The sequence shown here is derived from an EMBL/GenBank/DDBJ whole genome shotgun (WGS) entry which is preliminary data.</text>
</comment>
<proteinExistence type="predicted"/>
<dbReference type="InterPro" id="IPR035965">
    <property type="entry name" value="PAS-like_dom_sf"/>
</dbReference>
<gene>
    <name evidence="2" type="ORF">LRX75_12900</name>
</gene>
<organism evidence="2 3">
    <name type="scientific">Rhizobium quercicola</name>
    <dbReference type="NCBI Taxonomy" id="2901226"/>
    <lineage>
        <taxon>Bacteria</taxon>
        <taxon>Pseudomonadati</taxon>
        <taxon>Pseudomonadota</taxon>
        <taxon>Alphaproteobacteria</taxon>
        <taxon>Hyphomicrobiales</taxon>
        <taxon>Rhizobiaceae</taxon>
        <taxon>Rhizobium/Agrobacterium group</taxon>
        <taxon>Rhizobium</taxon>
    </lineage>
</organism>